<dbReference type="OrthoDB" id="1491905at2"/>
<dbReference type="InterPro" id="IPR013783">
    <property type="entry name" value="Ig-like_fold"/>
</dbReference>
<organism evidence="2 3">
    <name type="scientific">Christiangramia fulva</name>
    <dbReference type="NCBI Taxonomy" id="2126553"/>
    <lineage>
        <taxon>Bacteria</taxon>
        <taxon>Pseudomonadati</taxon>
        <taxon>Bacteroidota</taxon>
        <taxon>Flavobacteriia</taxon>
        <taxon>Flavobacteriales</taxon>
        <taxon>Flavobacteriaceae</taxon>
        <taxon>Christiangramia</taxon>
    </lineage>
</organism>
<dbReference type="SUPFAM" id="SSF49785">
    <property type="entry name" value="Galactose-binding domain-like"/>
    <property type="match status" value="1"/>
</dbReference>
<dbReference type="EMBL" id="CP028136">
    <property type="protein sequence ID" value="AVR44596.1"/>
    <property type="molecule type" value="Genomic_DNA"/>
</dbReference>
<dbReference type="Proteomes" id="UP000241507">
    <property type="component" value="Chromosome"/>
</dbReference>
<dbReference type="InterPro" id="IPR008979">
    <property type="entry name" value="Galactose-bd-like_sf"/>
</dbReference>
<dbReference type="KEGG" id="grs:C7S20_04570"/>
<keyword evidence="3" id="KW-1185">Reference proteome</keyword>
<protein>
    <recommendedName>
        <fullName evidence="4">IPT/TIG domain-containing protein</fullName>
    </recommendedName>
</protein>
<evidence type="ECO:0008006" key="4">
    <source>
        <dbReference type="Google" id="ProtNLM"/>
    </source>
</evidence>
<evidence type="ECO:0000313" key="2">
    <source>
        <dbReference type="EMBL" id="AVR44596.1"/>
    </source>
</evidence>
<evidence type="ECO:0000256" key="1">
    <source>
        <dbReference type="SAM" id="SignalP"/>
    </source>
</evidence>
<accession>A0A2R3Z2W6</accession>
<proteinExistence type="predicted"/>
<feature type="signal peptide" evidence="1">
    <location>
        <begin position="1"/>
        <end position="26"/>
    </location>
</feature>
<dbReference type="Gene3D" id="2.60.40.10">
    <property type="entry name" value="Immunoglobulins"/>
    <property type="match status" value="2"/>
</dbReference>
<dbReference type="RefSeq" id="WP_107011374.1">
    <property type="nucleotide sequence ID" value="NZ_CP028136.1"/>
</dbReference>
<dbReference type="AlphaFoldDB" id="A0A2R3Z2W6"/>
<reference evidence="3" key="1">
    <citation type="submission" date="2018-03" db="EMBL/GenBank/DDBJ databases">
        <title>Gramella fulva sp. nov., isolated from a dry surface of tidal flat.</title>
        <authorList>
            <person name="Hwang S.H."/>
            <person name="Hwang W.M."/>
            <person name="Kang K."/>
            <person name="Ahn T.-Y."/>
        </authorList>
    </citation>
    <scope>NUCLEOTIDE SEQUENCE [LARGE SCALE GENOMIC DNA]</scope>
    <source>
        <strain evidence="3">SH35</strain>
    </source>
</reference>
<dbReference type="Gene3D" id="2.60.120.430">
    <property type="entry name" value="Galactose-binding lectin"/>
    <property type="match status" value="1"/>
</dbReference>
<name>A0A2R3Z2W6_9FLAO</name>
<dbReference type="PROSITE" id="PS51257">
    <property type="entry name" value="PROKAR_LIPOPROTEIN"/>
    <property type="match status" value="1"/>
</dbReference>
<keyword evidence="1" id="KW-0732">Signal</keyword>
<sequence length="360" mass="39501">MKKGTLNKGFFSFMILLISVFSLVSCEDEFATESIDSAKEPPVVTSVSEAREDIPVTQGVLENTYIIRGKNLASLTEIYFNGVQAGFNPALTTDELTFVTIPENAPYVGQNNKMTLVNLYGTTEYDFSLLTIEEYTEATVDGVKTVTLHGGDFSETTKVTFVSGSEENGNLVEREAEILSVSETEVTVAVPSGVEQAYIYLETSRGAVAQSESYGFSYSIFIDALNPDWEMSQWGGTFDAQNTDPALGEYSIKSVREGWSGITFLAPDIPFDQYEAITVSLYGTGAPGDSVTLAINDFDGNATHQQIELIPGEWKKVVIPLSNFYPNGGEPNTIFRLDFQESSNTGKAQYIFYIDDFGFL</sequence>
<evidence type="ECO:0000313" key="3">
    <source>
        <dbReference type="Proteomes" id="UP000241507"/>
    </source>
</evidence>
<gene>
    <name evidence="2" type="ORF">C7S20_04570</name>
</gene>
<feature type="chain" id="PRO_5015334891" description="IPT/TIG domain-containing protein" evidence="1">
    <location>
        <begin position="27"/>
        <end position="360"/>
    </location>
</feature>